<dbReference type="InterPro" id="IPR011204">
    <property type="entry name" value="Virulence_RhuM-like"/>
</dbReference>
<dbReference type="PIRSF" id="PIRSF015268">
    <property type="entry name" value="Virulence_RhuM"/>
    <property type="match status" value="1"/>
</dbReference>
<sequence>MADGELLLYRTDDGTAQFRLTQRDGAVWMNQIEIAELYQTSKQAISHHIRNILAEGEIQAEGTVKDNLTVQTVGRRRVSRPIKMYRLDMILAVGYRVRSPRGVQFRQWATATLGEYLAKGFVMNDERLKNPGGWDCFDELLARIRDIRASEKRFHQKIRDLFALSRDYPDDPNASALFFTEVQNKMLHAVTGHTAAELVVARADATQPNMNLQSWTGAHVRKADMVVAKNYLTATEIGELNRVVTMFLDFAEDRVSQRKHLTLDQWRTNLDRFITVYERPLLTGNGRISHDSMTQIAHDRYDAFDQQRKQREAIAADAADLDSLTAIETELAKTRKGDGR</sequence>
<comment type="caution">
    <text evidence="1">The sequence shown here is derived from an EMBL/GenBank/DDBJ whole genome shotgun (WGS) entry which is preliminary data.</text>
</comment>
<keyword evidence="2" id="KW-1185">Reference proteome</keyword>
<dbReference type="RefSeq" id="WP_119831056.1">
    <property type="nucleotide sequence ID" value="NZ_QYUL01000002.1"/>
</dbReference>
<evidence type="ECO:0000313" key="2">
    <source>
        <dbReference type="Proteomes" id="UP000283458"/>
    </source>
</evidence>
<proteinExistence type="predicted"/>
<dbReference type="PANTHER" id="PTHR35810:SF1">
    <property type="entry name" value="CYTOPLASMIC PROTEIN"/>
    <property type="match status" value="1"/>
</dbReference>
<reference evidence="1 2" key="1">
    <citation type="submission" date="2018-09" db="EMBL/GenBank/DDBJ databases">
        <authorList>
            <person name="Zhu H."/>
        </authorList>
    </citation>
    <scope>NUCLEOTIDE SEQUENCE [LARGE SCALE GENOMIC DNA]</scope>
    <source>
        <strain evidence="1 2">K2W22B-5</strain>
    </source>
</reference>
<dbReference type="EMBL" id="QYUL01000002">
    <property type="protein sequence ID" value="RJF80963.1"/>
    <property type="molecule type" value="Genomic_DNA"/>
</dbReference>
<dbReference type="Proteomes" id="UP000283458">
    <property type="component" value="Unassembled WGS sequence"/>
</dbReference>
<name>A0A418VV00_9PROT</name>
<dbReference type="Pfam" id="PF13310">
    <property type="entry name" value="Virulence_RhuM"/>
    <property type="match status" value="1"/>
</dbReference>
<gene>
    <name evidence="1" type="ORF">D3877_12070</name>
</gene>
<dbReference type="AlphaFoldDB" id="A0A418VV00"/>
<accession>A0A418VV00</accession>
<organism evidence="1 2">
    <name type="scientific">Azospirillum cavernae</name>
    <dbReference type="NCBI Taxonomy" id="2320860"/>
    <lineage>
        <taxon>Bacteria</taxon>
        <taxon>Pseudomonadati</taxon>
        <taxon>Pseudomonadota</taxon>
        <taxon>Alphaproteobacteria</taxon>
        <taxon>Rhodospirillales</taxon>
        <taxon>Azospirillaceae</taxon>
        <taxon>Azospirillum</taxon>
    </lineage>
</organism>
<dbReference type="PANTHER" id="PTHR35810">
    <property type="entry name" value="CYTOPLASMIC PROTEIN-RELATED"/>
    <property type="match status" value="1"/>
</dbReference>
<protein>
    <submittedName>
        <fullName evidence="1">Hydroxyacid dehydrogenase</fullName>
    </submittedName>
</protein>
<dbReference type="OrthoDB" id="9802752at2"/>
<evidence type="ECO:0000313" key="1">
    <source>
        <dbReference type="EMBL" id="RJF80963.1"/>
    </source>
</evidence>